<evidence type="ECO:0000256" key="2">
    <source>
        <dbReference type="ARBA" id="ARBA00015888"/>
    </source>
</evidence>
<organism evidence="12">
    <name type="scientific">Timema cristinae</name>
    <name type="common">Walking stick</name>
    <dbReference type="NCBI Taxonomy" id="61476"/>
    <lineage>
        <taxon>Eukaryota</taxon>
        <taxon>Metazoa</taxon>
        <taxon>Ecdysozoa</taxon>
        <taxon>Arthropoda</taxon>
        <taxon>Hexapoda</taxon>
        <taxon>Insecta</taxon>
        <taxon>Pterygota</taxon>
        <taxon>Neoptera</taxon>
        <taxon>Polyneoptera</taxon>
        <taxon>Phasmatodea</taxon>
        <taxon>Timematodea</taxon>
        <taxon>Timematoidea</taxon>
        <taxon>Timematidae</taxon>
        <taxon>Timema</taxon>
    </lineage>
</organism>
<dbReference type="InterPro" id="IPR036590">
    <property type="entry name" value="SRAP-like"/>
</dbReference>
<dbReference type="GO" id="GO:0008233">
    <property type="term" value="F:peptidase activity"/>
    <property type="evidence" value="ECO:0007669"/>
    <property type="project" value="UniProtKB-KW"/>
</dbReference>
<evidence type="ECO:0000256" key="11">
    <source>
        <dbReference type="ARBA" id="ARBA00031130"/>
    </source>
</evidence>
<sequence>MGAEYHRATWTGEEKQQKAITHRPFVTREYNTLCPENLQKAVSYKSKSTGKFVCAKWIETSSCNLLYKPSHNVAPTDVTPVLVSGSHFDSNLERVLHPMMWGMIPPWHKGEPKSHGLSTNNCRLEGMIGSKLYGRAFSKGNRCVIVCDGFYEWQTTKGKGNKQPYFIYMPQPEGVRVEDPNTWSEEWSEEEGWKGPKLLAMAGLFDIWKSPQGEVIYSYTLITTESNETLSWLHHRAPAILYTEEQIDSWLDYSSVKSEKALHSITPVKSLVWHPVATLVNNSRNKDTNCNKPVSLDHAGCMCGGVAVRQDDDITCDLAVHPCRRVDRGSLGSFHEFPYRTCFLVTGDYLILM</sequence>
<keyword evidence="6" id="KW-0190">Covalent protein-DNA linkage</keyword>
<evidence type="ECO:0000256" key="5">
    <source>
        <dbReference type="ARBA" id="ARBA00022801"/>
    </source>
</evidence>
<keyword evidence="7" id="KW-0238">DNA-binding</keyword>
<evidence type="ECO:0000256" key="3">
    <source>
        <dbReference type="ARBA" id="ARBA00022670"/>
    </source>
</evidence>
<gene>
    <name evidence="12" type="ORF">TCEB3V08_LOCUS5286</name>
</gene>
<evidence type="ECO:0000256" key="8">
    <source>
        <dbReference type="ARBA" id="ARBA00023239"/>
    </source>
</evidence>
<evidence type="ECO:0000256" key="7">
    <source>
        <dbReference type="ARBA" id="ARBA00023125"/>
    </source>
</evidence>
<dbReference type="GO" id="GO:0006508">
    <property type="term" value="P:proteolysis"/>
    <property type="evidence" value="ECO:0007669"/>
    <property type="project" value="UniProtKB-KW"/>
</dbReference>
<keyword evidence="5" id="KW-0378">Hydrolase</keyword>
<dbReference type="EMBL" id="OC317971">
    <property type="protein sequence ID" value="CAD7399961.1"/>
    <property type="molecule type" value="Genomic_DNA"/>
</dbReference>
<evidence type="ECO:0000256" key="6">
    <source>
        <dbReference type="ARBA" id="ARBA00023124"/>
    </source>
</evidence>
<reference evidence="12" key="1">
    <citation type="submission" date="2020-11" db="EMBL/GenBank/DDBJ databases">
        <authorList>
            <person name="Tran Van P."/>
        </authorList>
    </citation>
    <scope>NUCLEOTIDE SEQUENCE</scope>
</reference>
<dbReference type="SUPFAM" id="SSF143081">
    <property type="entry name" value="BB1717-like"/>
    <property type="match status" value="1"/>
</dbReference>
<dbReference type="GO" id="GO:0016829">
    <property type="term" value="F:lyase activity"/>
    <property type="evidence" value="ECO:0007669"/>
    <property type="project" value="UniProtKB-KW"/>
</dbReference>
<name>A0A7R9CNV2_TIMCR</name>
<dbReference type="InterPro" id="IPR003738">
    <property type="entry name" value="SRAP"/>
</dbReference>
<dbReference type="Pfam" id="PF02586">
    <property type="entry name" value="SRAP"/>
    <property type="match status" value="1"/>
</dbReference>
<protein>
    <recommendedName>
        <fullName evidence="2">Abasic site processing protein HMCES</fullName>
    </recommendedName>
    <alternativeName>
        <fullName evidence="9">Embryonic stem cell-specific 5-hydroxymethylcytosine-binding protein</fullName>
    </alternativeName>
    <alternativeName>
        <fullName evidence="10">Peptidase HMCES</fullName>
    </alternativeName>
    <alternativeName>
        <fullName evidence="11">SRAP domain-containing protein 1</fullName>
    </alternativeName>
</protein>
<evidence type="ECO:0000256" key="10">
    <source>
        <dbReference type="ARBA" id="ARBA00030898"/>
    </source>
</evidence>
<keyword evidence="3" id="KW-0645">Protease</keyword>
<evidence type="ECO:0000256" key="4">
    <source>
        <dbReference type="ARBA" id="ARBA00022763"/>
    </source>
</evidence>
<comment type="similarity">
    <text evidence="1">Belongs to the SOS response-associated peptidase family.</text>
</comment>
<dbReference type="GO" id="GO:0003697">
    <property type="term" value="F:single-stranded DNA binding"/>
    <property type="evidence" value="ECO:0007669"/>
    <property type="project" value="InterPro"/>
</dbReference>
<evidence type="ECO:0000313" key="12">
    <source>
        <dbReference type="EMBL" id="CAD7399961.1"/>
    </source>
</evidence>
<evidence type="ECO:0000256" key="1">
    <source>
        <dbReference type="ARBA" id="ARBA00008136"/>
    </source>
</evidence>
<dbReference type="GO" id="GO:0106300">
    <property type="term" value="P:protein-DNA covalent cross-linking repair"/>
    <property type="evidence" value="ECO:0007669"/>
    <property type="project" value="InterPro"/>
</dbReference>
<keyword evidence="8" id="KW-0456">Lyase</keyword>
<dbReference type="Gene3D" id="3.90.1680.10">
    <property type="entry name" value="SOS response associated peptidase-like"/>
    <property type="match status" value="1"/>
</dbReference>
<proteinExistence type="inferred from homology"/>
<dbReference type="PANTHER" id="PTHR13604">
    <property type="entry name" value="DC12-RELATED"/>
    <property type="match status" value="1"/>
</dbReference>
<keyword evidence="4" id="KW-0227">DNA damage</keyword>
<evidence type="ECO:0000256" key="9">
    <source>
        <dbReference type="ARBA" id="ARBA00030390"/>
    </source>
</evidence>
<dbReference type="AlphaFoldDB" id="A0A7R9CNV2"/>
<accession>A0A7R9CNV2</accession>
<dbReference type="PANTHER" id="PTHR13604:SF0">
    <property type="entry name" value="ABASIC SITE PROCESSING PROTEIN HMCES"/>
    <property type="match status" value="1"/>
</dbReference>